<accession>A0AAV2IFQ6</accession>
<name>A0AAV2IFQ6_LYMST</name>
<gene>
    <name evidence="3" type="ORF">GSLYS_00018562001</name>
</gene>
<sequence>MPRLCETTTNNSVINVIESTATADFCVMSRDSIVNIAVNDNYTLFNNISSDSSLYKLSTETGNSSIHYTLQVFNVTRESPLNYYVVLETEFNLTLRYNFNVTFLEDHPKLCNETKNDTAIEAVGGKLTAHFCLVTKENITTIRVNEQSIFDEVLLPLPRYSLTNQTHHHFKNFTLEIHNVTDVVTHSYKVKILTKSRLELQYAFHVSLGKHVPKNCSSTQNSSNLVFLDNIATISLCVNKRTSISEINFENVTGVKYDTSEIVQYTNTTIHLHEGIQYSIKLFNITRNVPFGIRVKLLEESGNMSTYIFYRHFPNENKQTTNAEEMQHLTYVVPITTVFLIVIMVLIGFFVFSKRKDLKRKDSFLKTHDEFVYEGLHKELKQYLSMRQDKQNSTIQSKDSSSEDIEEDDEHTALHSMFEFQPRSVYEHVL</sequence>
<dbReference type="EMBL" id="CAXITT010000674">
    <property type="protein sequence ID" value="CAL1545079.1"/>
    <property type="molecule type" value="Genomic_DNA"/>
</dbReference>
<evidence type="ECO:0000313" key="4">
    <source>
        <dbReference type="Proteomes" id="UP001497497"/>
    </source>
</evidence>
<evidence type="ECO:0000256" key="2">
    <source>
        <dbReference type="SAM" id="Phobius"/>
    </source>
</evidence>
<keyword evidence="2" id="KW-0472">Membrane</keyword>
<dbReference type="Proteomes" id="UP001497497">
    <property type="component" value="Unassembled WGS sequence"/>
</dbReference>
<keyword evidence="4" id="KW-1185">Reference proteome</keyword>
<feature type="transmembrane region" description="Helical" evidence="2">
    <location>
        <begin position="331"/>
        <end position="352"/>
    </location>
</feature>
<dbReference type="AlphaFoldDB" id="A0AAV2IFQ6"/>
<proteinExistence type="predicted"/>
<protein>
    <submittedName>
        <fullName evidence="3">Uncharacterized protein</fullName>
    </submittedName>
</protein>
<comment type="caution">
    <text evidence="3">The sequence shown here is derived from an EMBL/GenBank/DDBJ whole genome shotgun (WGS) entry which is preliminary data.</text>
</comment>
<feature type="region of interest" description="Disordered" evidence="1">
    <location>
        <begin position="389"/>
        <end position="408"/>
    </location>
</feature>
<evidence type="ECO:0000313" key="3">
    <source>
        <dbReference type="EMBL" id="CAL1545079.1"/>
    </source>
</evidence>
<evidence type="ECO:0000256" key="1">
    <source>
        <dbReference type="SAM" id="MobiDB-lite"/>
    </source>
</evidence>
<reference evidence="3 4" key="1">
    <citation type="submission" date="2024-04" db="EMBL/GenBank/DDBJ databases">
        <authorList>
            <consortium name="Genoscope - CEA"/>
            <person name="William W."/>
        </authorList>
    </citation>
    <scope>NUCLEOTIDE SEQUENCE [LARGE SCALE GENOMIC DNA]</scope>
</reference>
<organism evidence="3 4">
    <name type="scientific">Lymnaea stagnalis</name>
    <name type="common">Great pond snail</name>
    <name type="synonym">Helix stagnalis</name>
    <dbReference type="NCBI Taxonomy" id="6523"/>
    <lineage>
        <taxon>Eukaryota</taxon>
        <taxon>Metazoa</taxon>
        <taxon>Spiralia</taxon>
        <taxon>Lophotrochozoa</taxon>
        <taxon>Mollusca</taxon>
        <taxon>Gastropoda</taxon>
        <taxon>Heterobranchia</taxon>
        <taxon>Euthyneura</taxon>
        <taxon>Panpulmonata</taxon>
        <taxon>Hygrophila</taxon>
        <taxon>Lymnaeoidea</taxon>
        <taxon>Lymnaeidae</taxon>
        <taxon>Lymnaea</taxon>
    </lineage>
</organism>
<keyword evidence="2" id="KW-1133">Transmembrane helix</keyword>
<keyword evidence="2" id="KW-0812">Transmembrane</keyword>